<dbReference type="EMBL" id="LUEZ02000049">
    <property type="protein sequence ID" value="RDB22760.1"/>
    <property type="molecule type" value="Genomic_DNA"/>
</dbReference>
<name>A0A369JNG5_HYPMA</name>
<sequence>MAHGGVYILMGTMKDNYSDAIFSFIVIHQHTMKIEWASSFRSDGSRRRPPPSTMHGWLAKMRGTLLGNERLRNKGMREMREARAMRQQKRLRRQSQGGRSVFGFFRSRKKPSRTSSRNVGGGGNRGRRPNTLVARPSQARKPSGTQTNSRRPTMTPRPSHASRTNHANRGRGQSRPQYNARRSSGR</sequence>
<evidence type="ECO:0000313" key="2">
    <source>
        <dbReference type="EMBL" id="RDB22760.1"/>
    </source>
</evidence>
<organism evidence="2 3">
    <name type="scientific">Hypsizygus marmoreus</name>
    <name type="common">White beech mushroom</name>
    <name type="synonym">Agaricus marmoreus</name>
    <dbReference type="NCBI Taxonomy" id="39966"/>
    <lineage>
        <taxon>Eukaryota</taxon>
        <taxon>Fungi</taxon>
        <taxon>Dikarya</taxon>
        <taxon>Basidiomycota</taxon>
        <taxon>Agaricomycotina</taxon>
        <taxon>Agaricomycetes</taxon>
        <taxon>Agaricomycetidae</taxon>
        <taxon>Agaricales</taxon>
        <taxon>Tricholomatineae</taxon>
        <taxon>Lyophyllaceae</taxon>
        <taxon>Hypsizygus</taxon>
    </lineage>
</organism>
<dbReference type="Proteomes" id="UP000076154">
    <property type="component" value="Unassembled WGS sequence"/>
</dbReference>
<proteinExistence type="predicted"/>
<dbReference type="InParanoid" id="A0A369JNG5"/>
<feature type="region of interest" description="Disordered" evidence="1">
    <location>
        <begin position="79"/>
        <end position="186"/>
    </location>
</feature>
<protein>
    <submittedName>
        <fullName evidence="2">Uncharacterized protein</fullName>
    </submittedName>
</protein>
<gene>
    <name evidence="2" type="ORF">Hypma_009998</name>
</gene>
<dbReference type="OrthoDB" id="3256715at2759"/>
<feature type="compositionally biased region" description="Polar residues" evidence="1">
    <location>
        <begin position="174"/>
        <end position="186"/>
    </location>
</feature>
<comment type="caution">
    <text evidence="2">The sequence shown here is derived from an EMBL/GenBank/DDBJ whole genome shotgun (WGS) entry which is preliminary data.</text>
</comment>
<dbReference type="AlphaFoldDB" id="A0A369JNG5"/>
<reference evidence="2" key="1">
    <citation type="submission" date="2018-04" db="EMBL/GenBank/DDBJ databases">
        <title>Whole genome sequencing of Hypsizygus marmoreus.</title>
        <authorList>
            <person name="Choi I.-G."/>
            <person name="Min B."/>
            <person name="Kim J.-G."/>
            <person name="Kim S."/>
            <person name="Oh Y.-L."/>
            <person name="Kong W.-S."/>
            <person name="Park H."/>
            <person name="Jeong J."/>
            <person name="Song E.-S."/>
        </authorList>
    </citation>
    <scope>NUCLEOTIDE SEQUENCE [LARGE SCALE GENOMIC DNA]</scope>
    <source>
        <strain evidence="2">51987-8</strain>
    </source>
</reference>
<evidence type="ECO:0000256" key="1">
    <source>
        <dbReference type="SAM" id="MobiDB-lite"/>
    </source>
</evidence>
<evidence type="ECO:0000313" key="3">
    <source>
        <dbReference type="Proteomes" id="UP000076154"/>
    </source>
</evidence>
<keyword evidence="3" id="KW-1185">Reference proteome</keyword>
<feature type="compositionally biased region" description="Polar residues" evidence="1">
    <location>
        <begin position="143"/>
        <end position="152"/>
    </location>
</feature>
<accession>A0A369JNG5</accession>